<keyword evidence="2 5" id="KW-0812">Transmembrane</keyword>
<protein>
    <recommendedName>
        <fullName evidence="6">O-antigen ligase-related domain-containing protein</fullName>
    </recommendedName>
</protein>
<feature type="transmembrane region" description="Helical" evidence="5">
    <location>
        <begin position="76"/>
        <end position="94"/>
    </location>
</feature>
<evidence type="ECO:0000259" key="6">
    <source>
        <dbReference type="Pfam" id="PF04932"/>
    </source>
</evidence>
<comment type="subcellular location">
    <subcellularLocation>
        <location evidence="1">Membrane</location>
        <topology evidence="1">Multi-pass membrane protein</topology>
    </subcellularLocation>
</comment>
<evidence type="ECO:0000256" key="2">
    <source>
        <dbReference type="ARBA" id="ARBA00022692"/>
    </source>
</evidence>
<gene>
    <name evidence="7" type="ORF">GN138_05430</name>
</gene>
<proteinExistence type="predicted"/>
<sequence>MQELYNCIQLYKKSFLWLLAIVLGGILGGFIGASLLCAPLLFVKNKVLQIETLLLVFLIIFIFGDNYKNVLSFAQNSRFVILGISLLILFRYNLLQSIEAIYILPFSIIATFITYFNSNFGMEAVLRGVSYFLVALVVFKITFLLIDYNAKRFYNLLVTILSIYFALNLFVFFVPFIGEIYIKGRFMGLMANPNGLAMVSLISYGIIDVIKKIELSSFKGRYLTIFKLGLLILIVLSGSRTAIFSLLIYEIIIRLLKYRLLLFVVLLLIIYIYGISASLNINSVIDSLGLSSFLRTESLEDASGRTEVWAVAVEEIKNQPWLGKGMLYDSYFINSYADRFIGEVRARHWSGIWNSYLSLLLNVGVIGLLAFSFFWYKMFALSQMKIVRFAFLLLCLFSAISESWMAASMNAFMPLVFLCWGLQINQTKSISV</sequence>
<dbReference type="Proteomes" id="UP000478208">
    <property type="component" value="Unassembled WGS sequence"/>
</dbReference>
<evidence type="ECO:0000313" key="8">
    <source>
        <dbReference type="Proteomes" id="UP000478208"/>
    </source>
</evidence>
<feature type="transmembrane region" description="Helical" evidence="5">
    <location>
        <begin position="100"/>
        <end position="117"/>
    </location>
</feature>
<keyword evidence="8" id="KW-1185">Reference proteome</keyword>
<accession>A0A6L6U8N7</accession>
<feature type="transmembrane region" description="Helical" evidence="5">
    <location>
        <begin position="129"/>
        <end position="146"/>
    </location>
</feature>
<evidence type="ECO:0000256" key="1">
    <source>
        <dbReference type="ARBA" id="ARBA00004141"/>
    </source>
</evidence>
<feature type="transmembrane region" description="Helical" evidence="5">
    <location>
        <begin position="15"/>
        <end position="41"/>
    </location>
</feature>
<evidence type="ECO:0000256" key="3">
    <source>
        <dbReference type="ARBA" id="ARBA00022989"/>
    </source>
</evidence>
<organism evidence="7 8">
    <name type="scientific">Winogradskyella endarachnes</name>
    <dbReference type="NCBI Taxonomy" id="2681965"/>
    <lineage>
        <taxon>Bacteria</taxon>
        <taxon>Pseudomonadati</taxon>
        <taxon>Bacteroidota</taxon>
        <taxon>Flavobacteriia</taxon>
        <taxon>Flavobacteriales</taxon>
        <taxon>Flavobacteriaceae</taxon>
        <taxon>Winogradskyella</taxon>
    </lineage>
</organism>
<reference evidence="7 8" key="1">
    <citation type="submission" date="2019-12" db="EMBL/GenBank/DDBJ databases">
        <authorList>
            <person name="Li J."/>
        </authorList>
    </citation>
    <scope>NUCLEOTIDE SEQUENCE [LARGE SCALE GENOMIC DNA]</scope>
    <source>
        <strain evidence="7 8">HL2-2</strain>
    </source>
</reference>
<dbReference type="EMBL" id="WOWS01000002">
    <property type="protein sequence ID" value="MUU77876.1"/>
    <property type="molecule type" value="Genomic_DNA"/>
</dbReference>
<feature type="transmembrane region" description="Helical" evidence="5">
    <location>
        <begin position="260"/>
        <end position="281"/>
    </location>
</feature>
<feature type="transmembrane region" description="Helical" evidence="5">
    <location>
        <begin position="186"/>
        <end position="207"/>
    </location>
</feature>
<feature type="transmembrane region" description="Helical" evidence="5">
    <location>
        <begin position="152"/>
        <end position="174"/>
    </location>
</feature>
<feature type="transmembrane region" description="Helical" evidence="5">
    <location>
        <begin position="227"/>
        <end position="248"/>
    </location>
</feature>
<dbReference type="GO" id="GO:0016020">
    <property type="term" value="C:membrane"/>
    <property type="evidence" value="ECO:0007669"/>
    <property type="project" value="UniProtKB-SubCell"/>
</dbReference>
<dbReference type="AlphaFoldDB" id="A0A6L6U8N7"/>
<keyword evidence="4 5" id="KW-0472">Membrane</keyword>
<evidence type="ECO:0000256" key="5">
    <source>
        <dbReference type="SAM" id="Phobius"/>
    </source>
</evidence>
<feature type="domain" description="O-antigen ligase-related" evidence="6">
    <location>
        <begin position="228"/>
        <end position="371"/>
    </location>
</feature>
<feature type="transmembrane region" description="Helical" evidence="5">
    <location>
        <begin position="388"/>
        <end position="407"/>
    </location>
</feature>
<feature type="transmembrane region" description="Helical" evidence="5">
    <location>
        <begin position="47"/>
        <end position="64"/>
    </location>
</feature>
<feature type="transmembrane region" description="Helical" evidence="5">
    <location>
        <begin position="356"/>
        <end position="376"/>
    </location>
</feature>
<keyword evidence="3 5" id="KW-1133">Transmembrane helix</keyword>
<dbReference type="InterPro" id="IPR007016">
    <property type="entry name" value="O-antigen_ligase-rel_domated"/>
</dbReference>
<dbReference type="Pfam" id="PF04932">
    <property type="entry name" value="Wzy_C"/>
    <property type="match status" value="1"/>
</dbReference>
<dbReference type="RefSeq" id="WP_157362780.1">
    <property type="nucleotide sequence ID" value="NZ_WOWS01000002.1"/>
</dbReference>
<name>A0A6L6U8N7_9FLAO</name>
<comment type="caution">
    <text evidence="7">The sequence shown here is derived from an EMBL/GenBank/DDBJ whole genome shotgun (WGS) entry which is preliminary data.</text>
</comment>
<evidence type="ECO:0000256" key="4">
    <source>
        <dbReference type="ARBA" id="ARBA00023136"/>
    </source>
</evidence>
<evidence type="ECO:0000313" key="7">
    <source>
        <dbReference type="EMBL" id="MUU77876.1"/>
    </source>
</evidence>